<dbReference type="Pfam" id="PF00266">
    <property type="entry name" value="Aminotran_5"/>
    <property type="match status" value="1"/>
</dbReference>
<dbReference type="PANTHER" id="PTHR42778:SF1">
    <property type="entry name" value="2-AMINOETHYLPHOSPHONATE--PYRUVATE TRANSAMINASE"/>
    <property type="match status" value="1"/>
</dbReference>
<evidence type="ECO:0000256" key="4">
    <source>
        <dbReference type="ARBA" id="ARBA00022898"/>
    </source>
</evidence>
<evidence type="ECO:0000256" key="2">
    <source>
        <dbReference type="ARBA" id="ARBA00022576"/>
    </source>
</evidence>
<comment type="function">
    <text evidence="7">Involved in phosphonate degradation.</text>
</comment>
<comment type="similarity">
    <text evidence="7">Belongs to the class-V pyridoxal-phosphate-dependent aminotransferase family. PhnW subfamily.</text>
</comment>
<evidence type="ECO:0000256" key="8">
    <source>
        <dbReference type="PIRSR" id="PIRSR000524-1"/>
    </source>
</evidence>
<dbReference type="SUPFAM" id="SSF53383">
    <property type="entry name" value="PLP-dependent transferases"/>
    <property type="match status" value="1"/>
</dbReference>
<comment type="subunit">
    <text evidence="7">Homodimer.</text>
</comment>
<feature type="domain" description="Aminotransferase class V" evidence="10">
    <location>
        <begin position="47"/>
        <end position="338"/>
    </location>
</feature>
<dbReference type="GO" id="GO:0047304">
    <property type="term" value="F:2-aminoethylphosphonate-pyruvate transaminase activity"/>
    <property type="evidence" value="ECO:0007669"/>
    <property type="project" value="UniProtKB-UniRule"/>
</dbReference>
<evidence type="ECO:0000256" key="1">
    <source>
        <dbReference type="ARBA" id="ARBA00001933"/>
    </source>
</evidence>
<dbReference type="InterPro" id="IPR015422">
    <property type="entry name" value="PyrdxlP-dep_Trfase_small"/>
</dbReference>
<evidence type="ECO:0000256" key="7">
    <source>
        <dbReference type="HAMAP-Rule" id="MF_01376"/>
    </source>
</evidence>
<evidence type="ECO:0000313" key="12">
    <source>
        <dbReference type="Proteomes" id="UP000184310"/>
    </source>
</evidence>
<dbReference type="STRING" id="1121302.SAMN02745163_03833"/>
<accession>A0A1M6SK54</accession>
<name>A0A1M6SK54_9CLOT</name>
<evidence type="ECO:0000259" key="10">
    <source>
        <dbReference type="Pfam" id="PF00266"/>
    </source>
</evidence>
<dbReference type="AlphaFoldDB" id="A0A1M6SK54"/>
<evidence type="ECO:0000256" key="6">
    <source>
        <dbReference type="ARBA" id="ARBA00049460"/>
    </source>
</evidence>
<dbReference type="NCBIfam" id="TIGR03301">
    <property type="entry name" value="PhnW-AepZ"/>
    <property type="match status" value="1"/>
</dbReference>
<organism evidence="11 12">
    <name type="scientific">Clostridium cavendishii DSM 21758</name>
    <dbReference type="NCBI Taxonomy" id="1121302"/>
    <lineage>
        <taxon>Bacteria</taxon>
        <taxon>Bacillati</taxon>
        <taxon>Bacillota</taxon>
        <taxon>Clostridia</taxon>
        <taxon>Eubacteriales</taxon>
        <taxon>Clostridiaceae</taxon>
        <taxon>Clostridium</taxon>
    </lineage>
</organism>
<dbReference type="GO" id="GO:0019700">
    <property type="term" value="P:organic phosphonate catabolic process"/>
    <property type="evidence" value="ECO:0007669"/>
    <property type="project" value="UniProtKB-UniRule"/>
</dbReference>
<dbReference type="Gene3D" id="3.40.640.10">
    <property type="entry name" value="Type I PLP-dependent aspartate aminotransferase-like (Major domain)"/>
    <property type="match status" value="1"/>
</dbReference>
<dbReference type="PIRSF" id="PIRSF000524">
    <property type="entry name" value="SPT"/>
    <property type="match status" value="1"/>
</dbReference>
<keyword evidence="3 7" id="KW-0808">Transferase</keyword>
<dbReference type="PANTHER" id="PTHR42778">
    <property type="entry name" value="2-AMINOETHYLPHOSPHONATE--PYRUVATE TRANSAMINASE"/>
    <property type="match status" value="1"/>
</dbReference>
<keyword evidence="2 7" id="KW-0032">Aminotransferase</keyword>
<evidence type="ECO:0000256" key="5">
    <source>
        <dbReference type="ARBA" id="ARBA00023317"/>
    </source>
</evidence>
<proteinExistence type="inferred from homology"/>
<keyword evidence="5 7" id="KW-0670">Pyruvate</keyword>
<evidence type="ECO:0000256" key="9">
    <source>
        <dbReference type="PIRSR" id="PIRSR000524-50"/>
    </source>
</evidence>
<evidence type="ECO:0000313" key="11">
    <source>
        <dbReference type="EMBL" id="SHK45112.1"/>
    </source>
</evidence>
<comment type="cofactor">
    <cofactor evidence="1 7 9">
        <name>pyridoxal 5'-phosphate</name>
        <dbReference type="ChEBI" id="CHEBI:597326"/>
    </cofactor>
</comment>
<feature type="modified residue" description="N6-(pyridoxal phosphate)lysine" evidence="7 9">
    <location>
        <position position="207"/>
    </location>
</feature>
<keyword evidence="4 7" id="KW-0663">Pyridoxal phosphate</keyword>
<dbReference type="InterPro" id="IPR024169">
    <property type="entry name" value="SP_NH2Trfase/AEP_transaminase"/>
</dbReference>
<reference evidence="11 12" key="1">
    <citation type="submission" date="2016-11" db="EMBL/GenBank/DDBJ databases">
        <authorList>
            <person name="Jaros S."/>
            <person name="Januszkiewicz K."/>
            <person name="Wedrychowicz H."/>
        </authorList>
    </citation>
    <scope>NUCLEOTIDE SEQUENCE [LARGE SCALE GENOMIC DNA]</scope>
    <source>
        <strain evidence="11 12">DSM 21758</strain>
    </source>
</reference>
<dbReference type="Gene3D" id="3.90.1150.10">
    <property type="entry name" value="Aspartate Aminotransferase, domain 1"/>
    <property type="match status" value="1"/>
</dbReference>
<sequence>MIEFETIIKQNKNLGDYKLLTPGPLTTTNTVKNEMLFDRCTWDDDYKKITQKIRKQLLQVATVSEENYTAVLIQGSGSFGVEAVLSTVISNKDKCLIISNGAYGERIVEMAKRGKINYELYSCEYDTIPNFNEIRRILKDDEYEFITHIVMVHCETTTGILNPIEEIAKVAKEYGKTLIVDAMSSFGGIEIDVKGLGIDYLVSSANKCIQGVPGFSFVIADKTKLSRCKENSRSLCLDLYEQWITMEKDGKWRYTSPTHVVAAFSKALDELFEEGGVRSRYIRYSENNRLLREKLKDIGIFSYIKEEFQSPIITTFVFPYDNFNFNEFYNYVKDRGFVLYPGKLTDVDTFRIGNIGEIYEEDIHILCDVIKSYVMGRK</sequence>
<comment type="catalytic activity">
    <reaction evidence="6 7">
        <text>(2-aminoethyl)phosphonate + pyruvate = phosphonoacetaldehyde + L-alanine</text>
        <dbReference type="Rhea" id="RHEA:17021"/>
        <dbReference type="ChEBI" id="CHEBI:15361"/>
        <dbReference type="ChEBI" id="CHEBI:57418"/>
        <dbReference type="ChEBI" id="CHEBI:57972"/>
        <dbReference type="ChEBI" id="CHEBI:58383"/>
        <dbReference type="EC" id="2.6.1.37"/>
    </reaction>
</comment>
<dbReference type="NCBIfam" id="TIGR02326">
    <property type="entry name" value="transamin_PhnW"/>
    <property type="match status" value="1"/>
</dbReference>
<dbReference type="HAMAP" id="MF_01376">
    <property type="entry name" value="PhnW_aminotrans_5"/>
    <property type="match status" value="1"/>
</dbReference>
<keyword evidence="12" id="KW-1185">Reference proteome</keyword>
<dbReference type="Proteomes" id="UP000184310">
    <property type="component" value="Unassembled WGS sequence"/>
</dbReference>
<protein>
    <recommendedName>
        <fullName evidence="7">2-aminoethylphosphonate--pyruvate transaminase</fullName>
        <ecNumber evidence="7">2.6.1.37</ecNumber>
    </recommendedName>
    <alternativeName>
        <fullName evidence="7">2-aminoethylphosphonate aminotransferase</fullName>
    </alternativeName>
    <alternativeName>
        <fullName evidence="7">AEP transaminase</fullName>
        <shortName evidence="7">AEPT</shortName>
    </alternativeName>
</protein>
<feature type="binding site" evidence="8">
    <location>
        <position position="351"/>
    </location>
    <ligand>
        <name>substrate</name>
    </ligand>
</feature>
<dbReference type="NCBIfam" id="NF010006">
    <property type="entry name" value="PRK13479.1"/>
    <property type="match status" value="1"/>
</dbReference>
<evidence type="ECO:0000256" key="3">
    <source>
        <dbReference type="ARBA" id="ARBA00022679"/>
    </source>
</evidence>
<dbReference type="InterPro" id="IPR015424">
    <property type="entry name" value="PyrdxlP-dep_Trfase"/>
</dbReference>
<gene>
    <name evidence="7" type="primary">phnW</name>
    <name evidence="11" type="ORF">SAMN02745163_03833</name>
</gene>
<dbReference type="InterPro" id="IPR015421">
    <property type="entry name" value="PyrdxlP-dep_Trfase_major"/>
</dbReference>
<dbReference type="EMBL" id="FQZB01000017">
    <property type="protein sequence ID" value="SHK45112.1"/>
    <property type="molecule type" value="Genomic_DNA"/>
</dbReference>
<dbReference type="InterPro" id="IPR012703">
    <property type="entry name" value="NH2EtPonate_pyrv_transaminase"/>
</dbReference>
<dbReference type="EC" id="2.6.1.37" evidence="7"/>
<dbReference type="InterPro" id="IPR000192">
    <property type="entry name" value="Aminotrans_V_dom"/>
</dbReference>